<organism evidence="8 9">
    <name type="scientific">Thiomonas arsenitoxydans (strain DSM 22701 / CIP 110005 / 3As)</name>
    <dbReference type="NCBI Taxonomy" id="426114"/>
    <lineage>
        <taxon>Bacteria</taxon>
        <taxon>Pseudomonadati</taxon>
        <taxon>Pseudomonadota</taxon>
        <taxon>Betaproteobacteria</taxon>
        <taxon>Burkholderiales</taxon>
        <taxon>Thiomonas</taxon>
    </lineage>
</organism>
<evidence type="ECO:0000313" key="9">
    <source>
        <dbReference type="Proteomes" id="UP000664800"/>
    </source>
</evidence>
<dbReference type="InterPro" id="IPR003593">
    <property type="entry name" value="AAA+_ATPase"/>
</dbReference>
<proteinExistence type="inferred from homology"/>
<dbReference type="SUPFAM" id="SSF52540">
    <property type="entry name" value="P-loop containing nucleoside triphosphate hydrolases"/>
    <property type="match status" value="1"/>
</dbReference>
<keyword evidence="4" id="KW-0547">Nucleotide-binding</keyword>
<dbReference type="Pfam" id="PF00005">
    <property type="entry name" value="ABC_tran"/>
    <property type="match status" value="1"/>
</dbReference>
<dbReference type="GO" id="GO:0016887">
    <property type="term" value="F:ATP hydrolysis activity"/>
    <property type="evidence" value="ECO:0007669"/>
    <property type="project" value="InterPro"/>
</dbReference>
<reference evidence="8" key="1">
    <citation type="submission" date="2021-02" db="EMBL/GenBank/DDBJ databases">
        <title>Thiocyanate and organic carbon inputs drive convergent selection for specific autotrophic Afipia and Thiobacillus strains within complex microbiomes.</title>
        <authorList>
            <person name="Huddy R.J."/>
            <person name="Sachdeva R."/>
            <person name="Kadzinga F."/>
            <person name="Kantor R.S."/>
            <person name="Harrison S.T.L."/>
            <person name="Banfield J.F."/>
        </authorList>
    </citation>
    <scope>NUCLEOTIDE SEQUENCE</scope>
    <source>
        <strain evidence="8">SCN18_13_7_16_R3_B_64_19</strain>
    </source>
</reference>
<dbReference type="AlphaFoldDB" id="A0A8I1MU45"/>
<dbReference type="Proteomes" id="UP000664800">
    <property type="component" value="Unassembled WGS sequence"/>
</dbReference>
<gene>
    <name evidence="8" type="ORF">J0I24_02595</name>
</gene>
<dbReference type="GO" id="GO:0015658">
    <property type="term" value="F:branched-chain amino acid transmembrane transporter activity"/>
    <property type="evidence" value="ECO:0007669"/>
    <property type="project" value="TreeGrafter"/>
</dbReference>
<accession>A0A8I1MU45</accession>
<evidence type="ECO:0000256" key="6">
    <source>
        <dbReference type="ARBA" id="ARBA00022970"/>
    </source>
</evidence>
<dbReference type="RefSeq" id="WP_276727589.1">
    <property type="nucleotide sequence ID" value="NZ_JAFKMR010000010.1"/>
</dbReference>
<dbReference type="PANTHER" id="PTHR43820:SF4">
    <property type="entry name" value="HIGH-AFFINITY BRANCHED-CHAIN AMINO ACID TRANSPORT ATP-BINDING PROTEIN LIVF"/>
    <property type="match status" value="1"/>
</dbReference>
<dbReference type="GO" id="GO:0005524">
    <property type="term" value="F:ATP binding"/>
    <property type="evidence" value="ECO:0007669"/>
    <property type="project" value="UniProtKB-KW"/>
</dbReference>
<dbReference type="SMART" id="SM00382">
    <property type="entry name" value="AAA"/>
    <property type="match status" value="1"/>
</dbReference>
<evidence type="ECO:0000256" key="2">
    <source>
        <dbReference type="ARBA" id="ARBA00022448"/>
    </source>
</evidence>
<dbReference type="GO" id="GO:0015807">
    <property type="term" value="P:L-amino acid transport"/>
    <property type="evidence" value="ECO:0007669"/>
    <property type="project" value="TreeGrafter"/>
</dbReference>
<feature type="domain" description="ABC transporter" evidence="7">
    <location>
        <begin position="11"/>
        <end position="240"/>
    </location>
</feature>
<keyword evidence="3" id="KW-0472">Membrane</keyword>
<evidence type="ECO:0000256" key="1">
    <source>
        <dbReference type="ARBA" id="ARBA00005417"/>
    </source>
</evidence>
<dbReference type="InterPro" id="IPR003439">
    <property type="entry name" value="ABC_transporter-like_ATP-bd"/>
</dbReference>
<dbReference type="PROSITE" id="PS50893">
    <property type="entry name" value="ABC_TRANSPORTER_2"/>
    <property type="match status" value="1"/>
</dbReference>
<name>A0A8I1MU45_THIA3</name>
<keyword evidence="6" id="KW-0029">Amino-acid transport</keyword>
<keyword evidence="5 8" id="KW-0067">ATP-binding</keyword>
<dbReference type="Gene3D" id="3.40.50.300">
    <property type="entry name" value="P-loop containing nucleotide triphosphate hydrolases"/>
    <property type="match status" value="1"/>
</dbReference>
<dbReference type="EMBL" id="JAFKMR010000010">
    <property type="protein sequence ID" value="MBN8743174.1"/>
    <property type="molecule type" value="Genomic_DNA"/>
</dbReference>
<protein>
    <submittedName>
        <fullName evidence="8">ABC transporter ATP-binding protein</fullName>
    </submittedName>
</protein>
<keyword evidence="3" id="KW-1003">Cell membrane</keyword>
<sequence>MKLPPEKAALLDVRSLQAGYGPVQVLRGVHLQLRAGELLLVLGRNGSGRSTLLKALMGLIPATGYASLAGRELLGLPAHRRARLGLGYVPEQREIFPRLSVRQNLLLGAKPSPIVARIGPSRWNEAAVLALFPALTPRLHAPAQALSGGEQQMLAIARALMGNPDLLLLDEPTEGLAPQRVAATATLIQQLQEQGLGVLMVEQKPWARELADRVIVLGDGLTQFEGPPAELPPEVSAAWL</sequence>
<dbReference type="PROSITE" id="PS00211">
    <property type="entry name" value="ABC_TRANSPORTER_1"/>
    <property type="match status" value="1"/>
</dbReference>
<evidence type="ECO:0000313" key="8">
    <source>
        <dbReference type="EMBL" id="MBN8743174.1"/>
    </source>
</evidence>
<comment type="similarity">
    <text evidence="1">Belongs to the ABC transporter superfamily.</text>
</comment>
<dbReference type="InterPro" id="IPR027417">
    <property type="entry name" value="P-loop_NTPase"/>
</dbReference>
<dbReference type="PANTHER" id="PTHR43820">
    <property type="entry name" value="HIGH-AFFINITY BRANCHED-CHAIN AMINO ACID TRANSPORT ATP-BINDING PROTEIN LIVF"/>
    <property type="match status" value="1"/>
</dbReference>
<evidence type="ECO:0000256" key="3">
    <source>
        <dbReference type="ARBA" id="ARBA00022475"/>
    </source>
</evidence>
<evidence type="ECO:0000256" key="4">
    <source>
        <dbReference type="ARBA" id="ARBA00022741"/>
    </source>
</evidence>
<evidence type="ECO:0000259" key="7">
    <source>
        <dbReference type="PROSITE" id="PS50893"/>
    </source>
</evidence>
<dbReference type="InterPro" id="IPR017871">
    <property type="entry name" value="ABC_transporter-like_CS"/>
</dbReference>
<dbReference type="InterPro" id="IPR052156">
    <property type="entry name" value="BCAA_Transport_ATP-bd_LivF"/>
</dbReference>
<keyword evidence="2" id="KW-0813">Transport</keyword>
<evidence type="ECO:0000256" key="5">
    <source>
        <dbReference type="ARBA" id="ARBA00022840"/>
    </source>
</evidence>
<comment type="caution">
    <text evidence="8">The sequence shown here is derived from an EMBL/GenBank/DDBJ whole genome shotgun (WGS) entry which is preliminary data.</text>
</comment>
<dbReference type="CDD" id="cd03224">
    <property type="entry name" value="ABC_TM1139_LivF_branched"/>
    <property type="match status" value="1"/>
</dbReference>